<gene>
    <name evidence="2" type="ORF">CC84DRAFT_376800</name>
</gene>
<evidence type="ECO:0000256" key="1">
    <source>
        <dbReference type="SAM" id="MobiDB-lite"/>
    </source>
</evidence>
<feature type="region of interest" description="Disordered" evidence="1">
    <location>
        <begin position="150"/>
        <end position="181"/>
    </location>
</feature>
<keyword evidence="3" id="KW-1185">Reference proteome</keyword>
<dbReference type="Proteomes" id="UP000077069">
    <property type="component" value="Unassembled WGS sequence"/>
</dbReference>
<evidence type="ECO:0000313" key="2">
    <source>
        <dbReference type="EMBL" id="OAF99693.1"/>
    </source>
</evidence>
<name>A0A177BW24_9PLEO</name>
<dbReference type="EMBL" id="KV441561">
    <property type="protein sequence ID" value="OAF99693.1"/>
    <property type="molecule type" value="Genomic_DNA"/>
</dbReference>
<dbReference type="InParanoid" id="A0A177BW24"/>
<sequence>MRPPRQQRGHERRPAALCRCPCYVLVLALGLCYSTWHGQRAKQHTDTAVLRVRSSTLPPCCSGEPLFAPPAGPAVSDVVLPRSSAAQDAPTCPLYSAHAQLGENLRRSFQKASPSRNLPSPRRCCPAHRGRPEVPPGCRCARRPRFDCTRPGVDPSRTRQSTGLEPELVNSRHGGTHPSRRDRLVTFKAHSSVHRICEHLCTPAEAGGSSHDAVSKEEARARPW</sequence>
<feature type="region of interest" description="Disordered" evidence="1">
    <location>
        <begin position="205"/>
        <end position="224"/>
    </location>
</feature>
<proteinExistence type="predicted"/>
<dbReference type="GeneID" id="28769453"/>
<feature type="compositionally biased region" description="Basic and acidic residues" evidence="1">
    <location>
        <begin position="213"/>
        <end position="224"/>
    </location>
</feature>
<dbReference type="RefSeq" id="XP_018030059.1">
    <property type="nucleotide sequence ID" value="XM_018185967.1"/>
</dbReference>
<evidence type="ECO:0000313" key="3">
    <source>
        <dbReference type="Proteomes" id="UP000077069"/>
    </source>
</evidence>
<organism evidence="2 3">
    <name type="scientific">Paraphaeosphaeria sporulosa</name>
    <dbReference type="NCBI Taxonomy" id="1460663"/>
    <lineage>
        <taxon>Eukaryota</taxon>
        <taxon>Fungi</taxon>
        <taxon>Dikarya</taxon>
        <taxon>Ascomycota</taxon>
        <taxon>Pezizomycotina</taxon>
        <taxon>Dothideomycetes</taxon>
        <taxon>Pleosporomycetidae</taxon>
        <taxon>Pleosporales</taxon>
        <taxon>Massarineae</taxon>
        <taxon>Didymosphaeriaceae</taxon>
        <taxon>Paraphaeosphaeria</taxon>
    </lineage>
</organism>
<reference evidence="2 3" key="1">
    <citation type="submission" date="2016-05" db="EMBL/GenBank/DDBJ databases">
        <title>Comparative analysis of secretome profiles of manganese(II)-oxidizing ascomycete fungi.</title>
        <authorList>
            <consortium name="DOE Joint Genome Institute"/>
            <person name="Zeiner C.A."/>
            <person name="Purvine S.O."/>
            <person name="Zink E.M."/>
            <person name="Wu S."/>
            <person name="Pasa-Tolic L."/>
            <person name="Chaput D.L."/>
            <person name="Haridas S."/>
            <person name="Grigoriev I.V."/>
            <person name="Santelli C.M."/>
            <person name="Hansel C.M."/>
        </authorList>
    </citation>
    <scope>NUCLEOTIDE SEQUENCE [LARGE SCALE GENOMIC DNA]</scope>
    <source>
        <strain evidence="2 3">AP3s5-JAC2a</strain>
    </source>
</reference>
<accession>A0A177BW24</accession>
<dbReference type="AlphaFoldDB" id="A0A177BW24"/>
<protein>
    <submittedName>
        <fullName evidence="2">Uncharacterized protein</fullName>
    </submittedName>
</protein>